<keyword evidence="2" id="KW-0804">Transcription</keyword>
<evidence type="ECO:0000313" key="5">
    <source>
        <dbReference type="Proteomes" id="UP000030111"/>
    </source>
</evidence>
<dbReference type="InterPro" id="IPR026881">
    <property type="entry name" value="WYL_dom"/>
</dbReference>
<dbReference type="InterPro" id="IPR051534">
    <property type="entry name" value="CBASS_pafABC_assoc_protein"/>
</dbReference>
<dbReference type="OrthoDB" id="9815009at2"/>
<dbReference type="SMART" id="SM00420">
    <property type="entry name" value="HTH_DEOR"/>
    <property type="match status" value="1"/>
</dbReference>
<gene>
    <name evidence="4" type="ORF">Q766_03470</name>
</gene>
<organism evidence="4 5">
    <name type="scientific">Flavobacterium subsaxonicum WB 4.1-42 = DSM 21790</name>
    <dbReference type="NCBI Taxonomy" id="1121898"/>
    <lineage>
        <taxon>Bacteria</taxon>
        <taxon>Pseudomonadati</taxon>
        <taxon>Bacteroidota</taxon>
        <taxon>Flavobacteriia</taxon>
        <taxon>Flavobacteriales</taxon>
        <taxon>Flavobacteriaceae</taxon>
        <taxon>Flavobacterium</taxon>
    </lineage>
</organism>
<evidence type="ECO:0000259" key="3">
    <source>
        <dbReference type="PROSITE" id="PS51000"/>
    </source>
</evidence>
<dbReference type="Gene3D" id="1.10.10.10">
    <property type="entry name" value="Winged helix-like DNA-binding domain superfamily/Winged helix DNA-binding domain"/>
    <property type="match status" value="1"/>
</dbReference>
<dbReference type="Pfam" id="PF25583">
    <property type="entry name" value="WCX"/>
    <property type="match status" value="1"/>
</dbReference>
<keyword evidence="5" id="KW-1185">Reference proteome</keyword>
<dbReference type="RefSeq" id="WP_026992544.1">
    <property type="nucleotide sequence ID" value="NZ_JRLY01000001.1"/>
</dbReference>
<dbReference type="PANTHER" id="PTHR34580">
    <property type="match status" value="1"/>
</dbReference>
<dbReference type="InterPro" id="IPR001034">
    <property type="entry name" value="DeoR_HTH"/>
</dbReference>
<reference evidence="4 5" key="1">
    <citation type="submission" date="2013-09" db="EMBL/GenBank/DDBJ databases">
        <authorList>
            <person name="Zeng Z."/>
            <person name="Chen C."/>
        </authorList>
    </citation>
    <scope>NUCLEOTIDE SEQUENCE [LARGE SCALE GENOMIC DNA]</scope>
    <source>
        <strain evidence="4 5">WB 4.1-42</strain>
    </source>
</reference>
<evidence type="ECO:0000256" key="2">
    <source>
        <dbReference type="ARBA" id="ARBA00023163"/>
    </source>
</evidence>
<dbReference type="PROSITE" id="PS52050">
    <property type="entry name" value="WYL"/>
    <property type="match status" value="1"/>
</dbReference>
<accession>A0A0A2MRA7</accession>
<dbReference type="PANTHER" id="PTHR34580:SF3">
    <property type="entry name" value="PROTEIN PAFB"/>
    <property type="match status" value="1"/>
</dbReference>
<sequence length="323" mass="37477">MNRFDRITAILIQLQSKKVVKAQDLADRFAISLRTVYRDIRSLEEAGVPLYGEAGIGYSLVDGYRLPPVMFTPEEAIAFITAEKLMEKFSDSALQNHFNSAMFKVKAVLRGSEKDLLENLDEQIMVTEKKGSTPLPQNVLDTLLKSISEKRIVKMVYKAFGNNESSERLLEPIGIFHEYENWYTIGFCHLRNDYRQFRLDRVIDIKLTDMPQQERASLKEFQELREQEKKGANLIKVVLSVDKSVSIYMEEHRHYHGYVSETIMGDQIEMTFLTPLTDPGMERWIMMFADKVEIIEPQDLKDRVCRLLDVYVQKYGLTKNVLT</sequence>
<dbReference type="Proteomes" id="UP000030111">
    <property type="component" value="Unassembled WGS sequence"/>
</dbReference>
<dbReference type="InterPro" id="IPR013196">
    <property type="entry name" value="HTH_11"/>
</dbReference>
<evidence type="ECO:0000313" key="4">
    <source>
        <dbReference type="EMBL" id="KGO95167.1"/>
    </source>
</evidence>
<proteinExistence type="predicted"/>
<dbReference type="InterPro" id="IPR036388">
    <property type="entry name" value="WH-like_DNA-bd_sf"/>
</dbReference>
<comment type="caution">
    <text evidence="4">The sequence shown here is derived from an EMBL/GenBank/DDBJ whole genome shotgun (WGS) entry which is preliminary data.</text>
</comment>
<dbReference type="InterPro" id="IPR028349">
    <property type="entry name" value="PafC-like"/>
</dbReference>
<dbReference type="SUPFAM" id="SSF46785">
    <property type="entry name" value="Winged helix' DNA-binding domain"/>
    <property type="match status" value="1"/>
</dbReference>
<dbReference type="InterPro" id="IPR036390">
    <property type="entry name" value="WH_DNA-bd_sf"/>
</dbReference>
<dbReference type="InterPro" id="IPR057727">
    <property type="entry name" value="WCX_dom"/>
</dbReference>
<dbReference type="PROSITE" id="PS51000">
    <property type="entry name" value="HTH_DEOR_2"/>
    <property type="match status" value="1"/>
</dbReference>
<keyword evidence="4" id="KW-0238">DNA-binding</keyword>
<keyword evidence="1" id="KW-0805">Transcription regulation</keyword>
<dbReference type="GO" id="GO:0003677">
    <property type="term" value="F:DNA binding"/>
    <property type="evidence" value="ECO:0007669"/>
    <property type="project" value="UniProtKB-KW"/>
</dbReference>
<dbReference type="Pfam" id="PF08279">
    <property type="entry name" value="HTH_11"/>
    <property type="match status" value="1"/>
</dbReference>
<evidence type="ECO:0000256" key="1">
    <source>
        <dbReference type="ARBA" id="ARBA00023015"/>
    </source>
</evidence>
<dbReference type="eggNOG" id="COG2378">
    <property type="taxonomic scope" value="Bacteria"/>
</dbReference>
<protein>
    <submittedName>
        <fullName evidence="4">DNA-binding protein</fullName>
    </submittedName>
</protein>
<dbReference type="GO" id="GO:0003700">
    <property type="term" value="F:DNA-binding transcription factor activity"/>
    <property type="evidence" value="ECO:0007669"/>
    <property type="project" value="InterPro"/>
</dbReference>
<feature type="domain" description="HTH deoR-type" evidence="3">
    <location>
        <begin position="3"/>
        <end position="58"/>
    </location>
</feature>
<dbReference type="PIRSF" id="PIRSF016838">
    <property type="entry name" value="PafC"/>
    <property type="match status" value="1"/>
</dbReference>
<dbReference type="EMBL" id="JRLY01000001">
    <property type="protein sequence ID" value="KGO95167.1"/>
    <property type="molecule type" value="Genomic_DNA"/>
</dbReference>
<dbReference type="Pfam" id="PF13280">
    <property type="entry name" value="WYL"/>
    <property type="match status" value="1"/>
</dbReference>
<dbReference type="STRING" id="1121898.GCA_000422725_01163"/>
<name>A0A0A2MRA7_9FLAO</name>
<dbReference type="AlphaFoldDB" id="A0A0A2MRA7"/>